<sequence length="996" mass="115511">MLRKSKLISLTLIFSIIFSYLLSSSVIAEKENISHGFKIISSKKVDDIKSTIITYEHVKSGAQLIHMKNNDDQKFFSINFKTPPTDNTGVNHIIEHSVLCGSENYPVKQPIVQMHNRSMGKLITASTSQNYTSYTADSTSQKDLENLINVFLDGIFYPNMLEEPNIFNSEGWSYELDSKESELRINGISYNEMKNMYSDPGILLLQSIKESLFPDTSFKWESGGIPEEMTSLTREKFIQTYKNYYKPSNSLIFLYGNINTDNILKLINNKYLSKFDKEKIDISIHYQKSFESPKTLVVEYGIPKESDTKNKTNISYNYVVSDFSDKETVIGFQILNELLMGEKFSPLRKALEDSSLSDMVSSDFRIDSLQPTYRLYINATEEENKDKIKKIVDDTLLKITQEGFKEEDINKVLDFLERRIISNPNIDPFYYSMRITESWVYGEKSPKFLENKDVFDKVKKKIKSGYLEKLIVEYLLENNHSSTVILKPVKGLEDKKTMELKEKLVKYKLSLYDEEINDLVNQTKELRQWADTPDSQENLSKLPYLTKEDIVIKVSDFPTEVKEIDKVKVLYHPVPSDGISDITFCFDTKSVPQDKLSYINLLSSILNDMDNDIVSFFGPRFYNIPNNSKMGLNMQAALVKLSNENISNSLKLFGEIMSSINFSDKEHIKNIIREEKLNLDMYYKDYSYIEYISWDKMNSYLSQNYRYASEIVSLDYYKFICNLDKNFDSKWDEIQENLLELKKHIFNQNTMVISFLGDEKGYTSLVENIPSLIERMDDSKYPAAKYDFPSNNKNEGIIMPINLQYVFKGGNFIEEGYKYSPKMKVLEKIISSEYLWNEIRVKRGAYGTGVKISEDGKVIFYSTQDPNIKETIEVFDGIADFIRNFKATEQEMINHIIGTITNVQNEMNPFGKLTPSLEVVLEDELYFSGVTKNDIRRMYEEIINTTDEDIRGFADMIEKILEQNYISVVGGEQKIKENKNLFESIKTFENMTQSKR</sequence>
<organism evidence="2 3">
    <name type="scientific">Tissierella carlieri</name>
    <dbReference type="NCBI Taxonomy" id="689904"/>
    <lineage>
        <taxon>Bacteria</taxon>
        <taxon>Bacillati</taxon>
        <taxon>Bacillota</taxon>
        <taxon>Tissierellia</taxon>
        <taxon>Tissierellales</taxon>
        <taxon>Tissierellaceae</taxon>
        <taxon>Tissierella</taxon>
    </lineage>
</organism>
<dbReference type="SUPFAM" id="SSF63411">
    <property type="entry name" value="LuxS/MPP-like metallohydrolase"/>
    <property type="match status" value="4"/>
</dbReference>
<dbReference type="InterPro" id="IPR011765">
    <property type="entry name" value="Pept_M16_N"/>
</dbReference>
<dbReference type="InterPro" id="IPR055130">
    <property type="entry name" value="PreP_C"/>
</dbReference>
<comment type="caution">
    <text evidence="2">The sequence shown here is derived from an EMBL/GenBank/DDBJ whole genome shotgun (WGS) entry which is preliminary data.</text>
</comment>
<dbReference type="Pfam" id="PF05193">
    <property type="entry name" value="Peptidase_M16_C"/>
    <property type="match status" value="1"/>
</dbReference>
<name>A0ABT1SCR6_9FIRM</name>
<keyword evidence="3" id="KW-1185">Reference proteome</keyword>
<dbReference type="InterPro" id="IPR013578">
    <property type="entry name" value="Peptidase_M16C_assoc"/>
</dbReference>
<dbReference type="Pfam" id="PF08367">
    <property type="entry name" value="M16C_assoc"/>
    <property type="match status" value="1"/>
</dbReference>
<feature type="domain" description="Peptidase M16C associated" evidence="1">
    <location>
        <begin position="486"/>
        <end position="723"/>
    </location>
</feature>
<evidence type="ECO:0000313" key="3">
    <source>
        <dbReference type="Proteomes" id="UP001524478"/>
    </source>
</evidence>
<accession>A0ABT1SCR6</accession>
<dbReference type="RefSeq" id="WP_256312048.1">
    <property type="nucleotide sequence ID" value="NZ_JANGAC010000011.1"/>
</dbReference>
<dbReference type="PANTHER" id="PTHR43016">
    <property type="entry name" value="PRESEQUENCE PROTEASE"/>
    <property type="match status" value="1"/>
</dbReference>
<proteinExistence type="predicted"/>
<protein>
    <submittedName>
        <fullName evidence="2">Insulinase family protein</fullName>
    </submittedName>
</protein>
<evidence type="ECO:0000259" key="1">
    <source>
        <dbReference type="SMART" id="SM01264"/>
    </source>
</evidence>
<reference evidence="2 3" key="1">
    <citation type="submission" date="2022-06" db="EMBL/GenBank/DDBJ databases">
        <title>Isolation of gut microbiota from human fecal samples.</title>
        <authorList>
            <person name="Pamer E.G."/>
            <person name="Barat B."/>
            <person name="Waligurski E."/>
            <person name="Medina S."/>
            <person name="Paddock L."/>
            <person name="Mostad J."/>
        </authorList>
    </citation>
    <scope>NUCLEOTIDE SEQUENCE [LARGE SCALE GENOMIC DNA]</scope>
    <source>
        <strain evidence="2 3">DFI.7.95</strain>
    </source>
</reference>
<dbReference type="InterPro" id="IPR007863">
    <property type="entry name" value="Peptidase_M16_C"/>
</dbReference>
<dbReference type="SMART" id="SM01264">
    <property type="entry name" value="M16C_associated"/>
    <property type="match status" value="1"/>
</dbReference>
<dbReference type="Proteomes" id="UP001524478">
    <property type="component" value="Unassembled WGS sequence"/>
</dbReference>
<dbReference type="Pfam" id="PF22516">
    <property type="entry name" value="PreP_C"/>
    <property type="match status" value="1"/>
</dbReference>
<dbReference type="EMBL" id="JANGAC010000011">
    <property type="protein sequence ID" value="MCQ4924279.1"/>
    <property type="molecule type" value="Genomic_DNA"/>
</dbReference>
<dbReference type="InterPro" id="IPR011249">
    <property type="entry name" value="Metalloenz_LuxS/M16"/>
</dbReference>
<gene>
    <name evidence="2" type="ORF">NE686_14345</name>
</gene>
<dbReference type="Pfam" id="PF00675">
    <property type="entry name" value="Peptidase_M16"/>
    <property type="match status" value="1"/>
</dbReference>
<evidence type="ECO:0000313" key="2">
    <source>
        <dbReference type="EMBL" id="MCQ4924279.1"/>
    </source>
</evidence>
<dbReference type="PANTHER" id="PTHR43016:SF13">
    <property type="entry name" value="PRESEQUENCE PROTEASE, MITOCHONDRIAL"/>
    <property type="match status" value="1"/>
</dbReference>
<dbReference type="Gene3D" id="3.30.830.10">
    <property type="entry name" value="Metalloenzyme, LuxS/M16 peptidase-like"/>
    <property type="match status" value="4"/>
</dbReference>